<sequence>MAGAFSGSLSASAFTLVFARLGVSFCIFTNCTLHRPEMGFCLSGLITGDDFLMHLRRGAISLGVLEFWGERLSDNDAGPLGDLGIPVSPISSGWVGGRSRISSVAGFWITTMLKLGRSSLTWRYGEAELLRPPSAEDGGGRGDGFSFDSSACSGSPSYLRGSSSSPAVPVPAPTTSVPPAPSAKAKKSSGVTAAKPFFVDREEGVKEDLAADLRQKKRKRKVPEASAEEAALGVDSAWEHEVSPIDRAFPPDYNFREALDAGLTQGPSRKLLDPLLPE</sequence>
<feature type="compositionally biased region" description="Low complexity" evidence="1">
    <location>
        <begin position="157"/>
        <end position="167"/>
    </location>
</feature>
<evidence type="ECO:0000256" key="2">
    <source>
        <dbReference type="SAM" id="SignalP"/>
    </source>
</evidence>
<reference evidence="3 4" key="1">
    <citation type="journal article" date="2023" name="Plants (Basel)">
        <title>Bridging the Gap: Combining Genomics and Transcriptomics Approaches to Understand Stylosanthes scabra, an Orphan Legume from the Brazilian Caatinga.</title>
        <authorList>
            <person name="Ferreira-Neto J.R.C."/>
            <person name="da Silva M.D."/>
            <person name="Binneck E."/>
            <person name="de Melo N.F."/>
            <person name="da Silva R.H."/>
            <person name="de Melo A.L.T.M."/>
            <person name="Pandolfi V."/>
            <person name="Bustamante F.O."/>
            <person name="Brasileiro-Vidal A.C."/>
            <person name="Benko-Iseppon A.M."/>
        </authorList>
    </citation>
    <scope>NUCLEOTIDE SEQUENCE [LARGE SCALE GENOMIC DNA]</scope>
    <source>
        <tissue evidence="3">Leaves</tissue>
    </source>
</reference>
<name>A0ABU6YP05_9FABA</name>
<dbReference type="EMBL" id="JASCZI010242823">
    <property type="protein sequence ID" value="MED6212140.1"/>
    <property type="molecule type" value="Genomic_DNA"/>
</dbReference>
<evidence type="ECO:0000313" key="3">
    <source>
        <dbReference type="EMBL" id="MED6212140.1"/>
    </source>
</evidence>
<accession>A0ABU6YP05</accession>
<proteinExistence type="predicted"/>
<keyword evidence="4" id="KW-1185">Reference proteome</keyword>
<feature type="signal peptide" evidence="2">
    <location>
        <begin position="1"/>
        <end position="19"/>
    </location>
</feature>
<evidence type="ECO:0000256" key="1">
    <source>
        <dbReference type="SAM" id="MobiDB-lite"/>
    </source>
</evidence>
<dbReference type="Proteomes" id="UP001341840">
    <property type="component" value="Unassembled WGS sequence"/>
</dbReference>
<gene>
    <name evidence="3" type="ORF">PIB30_080356</name>
</gene>
<feature type="region of interest" description="Disordered" evidence="1">
    <location>
        <begin position="157"/>
        <end position="188"/>
    </location>
</feature>
<organism evidence="3 4">
    <name type="scientific">Stylosanthes scabra</name>
    <dbReference type="NCBI Taxonomy" id="79078"/>
    <lineage>
        <taxon>Eukaryota</taxon>
        <taxon>Viridiplantae</taxon>
        <taxon>Streptophyta</taxon>
        <taxon>Embryophyta</taxon>
        <taxon>Tracheophyta</taxon>
        <taxon>Spermatophyta</taxon>
        <taxon>Magnoliopsida</taxon>
        <taxon>eudicotyledons</taxon>
        <taxon>Gunneridae</taxon>
        <taxon>Pentapetalae</taxon>
        <taxon>rosids</taxon>
        <taxon>fabids</taxon>
        <taxon>Fabales</taxon>
        <taxon>Fabaceae</taxon>
        <taxon>Papilionoideae</taxon>
        <taxon>50 kb inversion clade</taxon>
        <taxon>dalbergioids sensu lato</taxon>
        <taxon>Dalbergieae</taxon>
        <taxon>Pterocarpus clade</taxon>
        <taxon>Stylosanthes</taxon>
    </lineage>
</organism>
<evidence type="ECO:0000313" key="4">
    <source>
        <dbReference type="Proteomes" id="UP001341840"/>
    </source>
</evidence>
<feature type="compositionally biased region" description="Pro residues" evidence="1">
    <location>
        <begin position="168"/>
        <end position="181"/>
    </location>
</feature>
<keyword evidence="2" id="KW-0732">Signal</keyword>
<comment type="caution">
    <text evidence="3">The sequence shown here is derived from an EMBL/GenBank/DDBJ whole genome shotgun (WGS) entry which is preliminary data.</text>
</comment>
<feature type="chain" id="PRO_5045136991" evidence="2">
    <location>
        <begin position="20"/>
        <end position="278"/>
    </location>
</feature>
<protein>
    <submittedName>
        <fullName evidence="3">Uncharacterized protein</fullName>
    </submittedName>
</protein>